<dbReference type="EMBL" id="LAYY01000048">
    <property type="protein sequence ID" value="KKK36016.1"/>
    <property type="molecule type" value="Genomic_DNA"/>
</dbReference>
<protein>
    <submittedName>
        <fullName evidence="1">Uncharacterized protein</fullName>
    </submittedName>
</protein>
<keyword evidence="2" id="KW-1185">Reference proteome</keyword>
<dbReference type="Proteomes" id="UP000034166">
    <property type="component" value="Unassembled WGS sequence"/>
</dbReference>
<accession>A0A0M2SQP6</accession>
<proteinExistence type="predicted"/>
<evidence type="ECO:0000313" key="1">
    <source>
        <dbReference type="EMBL" id="KKK36016.1"/>
    </source>
</evidence>
<organism evidence="1 2">
    <name type="scientific">Mesobacillus campisalis</name>
    <dbReference type="NCBI Taxonomy" id="1408103"/>
    <lineage>
        <taxon>Bacteria</taxon>
        <taxon>Bacillati</taxon>
        <taxon>Bacillota</taxon>
        <taxon>Bacilli</taxon>
        <taxon>Bacillales</taxon>
        <taxon>Bacillaceae</taxon>
        <taxon>Mesobacillus</taxon>
    </lineage>
</organism>
<sequence>MSFTSRRKGTHACLNAACAPARSANVHAGHSGQAAEMKLNKNGSDRNPIILQPSLDLVIFSSLR</sequence>
<gene>
    <name evidence="1" type="ORF">WQ57_21810</name>
</gene>
<evidence type="ECO:0000313" key="2">
    <source>
        <dbReference type="Proteomes" id="UP000034166"/>
    </source>
</evidence>
<dbReference type="PATRIC" id="fig|1408103.3.peg.4780"/>
<name>A0A0M2SQP6_9BACI</name>
<reference evidence="1 2" key="1">
    <citation type="submission" date="2015-04" db="EMBL/GenBank/DDBJ databases">
        <title>Taxonomic description and genome sequence of Bacillus campisalis sp. nov., a novel member of the genus Bacillus isolated from solar saltern.</title>
        <authorList>
            <person name="Mathan Kumar R."/>
            <person name="Kaur G."/>
            <person name="Kumar A."/>
            <person name="Singh N.K."/>
            <person name="Kaur N."/>
            <person name="Kumar N."/>
            <person name="Mayilraj S."/>
        </authorList>
    </citation>
    <scope>NUCLEOTIDE SEQUENCE [LARGE SCALE GENOMIC DNA]</scope>
    <source>
        <strain evidence="1 2">SA2-6</strain>
    </source>
</reference>
<dbReference type="AlphaFoldDB" id="A0A0M2SQP6"/>
<comment type="caution">
    <text evidence="1">The sequence shown here is derived from an EMBL/GenBank/DDBJ whole genome shotgun (WGS) entry which is preliminary data.</text>
</comment>